<keyword evidence="5" id="KW-1185">Reference proteome</keyword>
<comment type="caution">
    <text evidence="4">The sequence shown here is derived from an EMBL/GenBank/DDBJ whole genome shotgun (WGS) entry which is preliminary data.</text>
</comment>
<feature type="compositionally biased region" description="Basic and acidic residues" evidence="2">
    <location>
        <begin position="148"/>
        <end position="158"/>
    </location>
</feature>
<evidence type="ECO:0000256" key="3">
    <source>
        <dbReference type="SAM" id="Phobius"/>
    </source>
</evidence>
<sequence length="478" mass="53187">MKEKKNIDRIYQEKFKDFEREPNERVWENISAKLDKKDKKEPIIIPLWFKLGGVAAVIALVFASLLFTNNNNSNPSEPGVVFENEDNAEKEEPINPNQENSINNNTSEEGVAFEDQEFKEDYSSENSSNQAHSQNSSNNSSRSVNTPTRKDFSTDNQKKKNAAFAMEDTDSSETIYEKEKSAIKPEGIEVKPSGEIVQNKETLIDPTKTKSILEEENALAEVEEEKKKSEEAEENVEELNTGRLSLSTFAAPIFYRNIGSGNELSNQFSNNNSSSEVTFSYGFKVAYQVSKKLRIRTGISKVNISNNIENISYSPSAMAAGFENIGPEAGNLSIRDNTPTEGDLPSGMNFSSSVSSSIFVPGELNQQFGYIEIPVEVEFAIIDKKFGLNIIGGGSSLFLDNNRVELISEEGRTNLGEASNINNTSFSTNIGLGMDYNLNKKFSISVEPIFKYQLNTFNSVSNVQPVNFGVYSGLNFRF</sequence>
<gene>
    <name evidence="4" type="ORF">ML462_05060</name>
</gene>
<dbReference type="SUPFAM" id="SSF56925">
    <property type="entry name" value="OMPA-like"/>
    <property type="match status" value="1"/>
</dbReference>
<feature type="compositionally biased region" description="Low complexity" evidence="2">
    <location>
        <begin position="94"/>
        <end position="105"/>
    </location>
</feature>
<dbReference type="AlphaFoldDB" id="A0A9X2A8P6"/>
<organism evidence="4 5">
    <name type="scientific">Christiangramia lutea</name>
    <dbReference type="NCBI Taxonomy" id="1607951"/>
    <lineage>
        <taxon>Bacteria</taxon>
        <taxon>Pseudomonadati</taxon>
        <taxon>Bacteroidota</taxon>
        <taxon>Flavobacteriia</taxon>
        <taxon>Flavobacteriales</taxon>
        <taxon>Flavobacteriaceae</taxon>
        <taxon>Christiangramia</taxon>
    </lineage>
</organism>
<reference evidence="4" key="1">
    <citation type="submission" date="2022-03" db="EMBL/GenBank/DDBJ databases">
        <title>Gramella crocea sp. nov., isolated from activated sludge of a seafood processing plant.</title>
        <authorList>
            <person name="Zhang X."/>
        </authorList>
    </citation>
    <scope>NUCLEOTIDE SEQUENCE</scope>
    <source>
        <strain evidence="4">YJ019</strain>
    </source>
</reference>
<feature type="compositionally biased region" description="Low complexity" evidence="2">
    <location>
        <begin position="124"/>
        <end position="145"/>
    </location>
</feature>
<name>A0A9X2A8P6_9FLAO</name>
<dbReference type="EMBL" id="JAKVTV010000001">
    <property type="protein sequence ID" value="MCH4822535.1"/>
    <property type="molecule type" value="Genomic_DNA"/>
</dbReference>
<keyword evidence="1" id="KW-0175">Coiled coil</keyword>
<dbReference type="InterPro" id="IPR011250">
    <property type="entry name" value="OMP/PagP_B-barrel"/>
</dbReference>
<dbReference type="RefSeq" id="WP_240712662.1">
    <property type="nucleotide sequence ID" value="NZ_JAKVTV010000001.1"/>
</dbReference>
<evidence type="ECO:0000313" key="5">
    <source>
        <dbReference type="Proteomes" id="UP001139226"/>
    </source>
</evidence>
<keyword evidence="3" id="KW-1133">Transmembrane helix</keyword>
<keyword evidence="3" id="KW-0812">Transmembrane</keyword>
<feature type="transmembrane region" description="Helical" evidence="3">
    <location>
        <begin position="43"/>
        <end position="67"/>
    </location>
</feature>
<protein>
    <recommendedName>
        <fullName evidence="6">Outer membrane protein beta-barrel domain-containing protein</fullName>
    </recommendedName>
</protein>
<accession>A0A9X2A8P6</accession>
<keyword evidence="3" id="KW-0472">Membrane</keyword>
<evidence type="ECO:0000256" key="1">
    <source>
        <dbReference type="SAM" id="Coils"/>
    </source>
</evidence>
<evidence type="ECO:0000256" key="2">
    <source>
        <dbReference type="SAM" id="MobiDB-lite"/>
    </source>
</evidence>
<dbReference type="Proteomes" id="UP001139226">
    <property type="component" value="Unassembled WGS sequence"/>
</dbReference>
<feature type="region of interest" description="Disordered" evidence="2">
    <location>
        <begin position="86"/>
        <end position="105"/>
    </location>
</feature>
<proteinExistence type="predicted"/>
<feature type="region of interest" description="Disordered" evidence="2">
    <location>
        <begin position="118"/>
        <end position="175"/>
    </location>
</feature>
<feature type="coiled-coil region" evidence="1">
    <location>
        <begin position="210"/>
        <end position="242"/>
    </location>
</feature>
<evidence type="ECO:0008006" key="6">
    <source>
        <dbReference type="Google" id="ProtNLM"/>
    </source>
</evidence>
<evidence type="ECO:0000313" key="4">
    <source>
        <dbReference type="EMBL" id="MCH4822535.1"/>
    </source>
</evidence>